<comment type="caution">
    <text evidence="1">The sequence shown here is derived from an EMBL/GenBank/DDBJ whole genome shotgun (WGS) entry which is preliminary data.</text>
</comment>
<organism evidence="1 2">
    <name type="scientific">Psychrosphaera saromensis</name>
    <dbReference type="NCBI Taxonomy" id="716813"/>
    <lineage>
        <taxon>Bacteria</taxon>
        <taxon>Pseudomonadati</taxon>
        <taxon>Pseudomonadota</taxon>
        <taxon>Gammaproteobacteria</taxon>
        <taxon>Alteromonadales</taxon>
        <taxon>Pseudoalteromonadaceae</taxon>
        <taxon>Psychrosphaera</taxon>
    </lineage>
</organism>
<gene>
    <name evidence="1" type="ORF">BTO11_16325</name>
</gene>
<keyword evidence="2" id="KW-1185">Reference proteome</keyword>
<dbReference type="EMBL" id="MSCH01000003">
    <property type="protein sequence ID" value="PQJ55064.1"/>
    <property type="molecule type" value="Genomic_DNA"/>
</dbReference>
<dbReference type="AlphaFoldDB" id="A0A2S7UYJ6"/>
<accession>A0A2S7UYJ6</accession>
<protein>
    <recommendedName>
        <fullName evidence="3">DUF2750 domain-containing protein</fullName>
    </recommendedName>
</protein>
<evidence type="ECO:0008006" key="3">
    <source>
        <dbReference type="Google" id="ProtNLM"/>
    </source>
</evidence>
<reference evidence="1 2" key="1">
    <citation type="submission" date="2016-12" db="EMBL/GenBank/DDBJ databases">
        <title>Diversity of luminous bacteria.</title>
        <authorList>
            <person name="Yoshizawa S."/>
            <person name="Kogure K."/>
        </authorList>
    </citation>
    <scope>NUCLEOTIDE SEQUENCE [LARGE SCALE GENOMIC DNA]</scope>
    <source>
        <strain evidence="1 2">SA4-48</strain>
    </source>
</reference>
<sequence>MSDVKKEFFAEIQATQMLWALQDKANEGWVIVDSANFEDAESMPLWSTESMAQKSCTDDWADYKPTQISVADWLEFWFEDLSEDNMIIGLDWQEEKECVELELGDFTKEIADIEKLS</sequence>
<dbReference type="OrthoDB" id="5916942at2"/>
<evidence type="ECO:0000313" key="1">
    <source>
        <dbReference type="EMBL" id="PQJ55064.1"/>
    </source>
</evidence>
<name>A0A2S7UYJ6_9GAMM</name>
<proteinExistence type="predicted"/>
<dbReference type="Pfam" id="PF11042">
    <property type="entry name" value="DUF2750"/>
    <property type="match status" value="1"/>
</dbReference>
<dbReference type="RefSeq" id="WP_105053587.1">
    <property type="nucleotide sequence ID" value="NZ_BMYG01000009.1"/>
</dbReference>
<dbReference type="Proteomes" id="UP000239007">
    <property type="component" value="Unassembled WGS sequence"/>
</dbReference>
<dbReference type="InterPro" id="IPR021284">
    <property type="entry name" value="DUF2750"/>
</dbReference>
<evidence type="ECO:0000313" key="2">
    <source>
        <dbReference type="Proteomes" id="UP000239007"/>
    </source>
</evidence>